<dbReference type="RefSeq" id="WP_358647437.1">
    <property type="nucleotide sequence ID" value="NZ_JBFACG010000042.1"/>
</dbReference>
<accession>A0ABW8LQ01</accession>
<dbReference type="EMBL" id="JBJDQH010000006">
    <property type="protein sequence ID" value="MFK4267150.1"/>
    <property type="molecule type" value="Genomic_DNA"/>
</dbReference>
<evidence type="ECO:0000313" key="1">
    <source>
        <dbReference type="EMBL" id="MFK4267150.1"/>
    </source>
</evidence>
<proteinExistence type="predicted"/>
<organism evidence="1 2">
    <name type="scientific">Streptomyces milbemycinicus</name>
    <dbReference type="NCBI Taxonomy" id="476552"/>
    <lineage>
        <taxon>Bacteria</taxon>
        <taxon>Bacillati</taxon>
        <taxon>Actinomycetota</taxon>
        <taxon>Actinomycetes</taxon>
        <taxon>Kitasatosporales</taxon>
        <taxon>Streptomycetaceae</taxon>
        <taxon>Streptomyces</taxon>
    </lineage>
</organism>
<sequence>MNPRESLLELINVFLSGQDRSMQVVSRIEAVAIDYFLDSDVYEILSEPLSLYRPGEGLPYVNEEEMAEALEEARRALVDNTDGNE</sequence>
<protein>
    <submittedName>
        <fullName evidence="1">Uncharacterized protein</fullName>
    </submittedName>
</protein>
<name>A0ABW8LQ01_9ACTN</name>
<comment type="caution">
    <text evidence="1">The sequence shown here is derived from an EMBL/GenBank/DDBJ whole genome shotgun (WGS) entry which is preliminary data.</text>
</comment>
<dbReference type="Proteomes" id="UP001620295">
    <property type="component" value="Unassembled WGS sequence"/>
</dbReference>
<evidence type="ECO:0000313" key="2">
    <source>
        <dbReference type="Proteomes" id="UP001620295"/>
    </source>
</evidence>
<reference evidence="1 2" key="1">
    <citation type="submission" date="2024-11" db="EMBL/GenBank/DDBJ databases">
        <title>The Natural Products Discovery Center: Release of the First 8490 Sequenced Strains for Exploring Actinobacteria Biosynthetic Diversity.</title>
        <authorList>
            <person name="Kalkreuter E."/>
            <person name="Kautsar S.A."/>
            <person name="Yang D."/>
            <person name="Bader C.D."/>
            <person name="Teijaro C.N."/>
            <person name="Fluegel L."/>
            <person name="Davis C.M."/>
            <person name="Simpson J.R."/>
            <person name="Lauterbach L."/>
            <person name="Steele A.D."/>
            <person name="Gui C."/>
            <person name="Meng S."/>
            <person name="Li G."/>
            <person name="Viehrig K."/>
            <person name="Ye F."/>
            <person name="Su P."/>
            <person name="Kiefer A.F."/>
            <person name="Nichols A."/>
            <person name="Cepeda A.J."/>
            <person name="Yan W."/>
            <person name="Fan B."/>
            <person name="Jiang Y."/>
            <person name="Adhikari A."/>
            <person name="Zheng C.-J."/>
            <person name="Schuster L."/>
            <person name="Cowan T.M."/>
            <person name="Smanski M.J."/>
            <person name="Chevrette M.G."/>
            <person name="De Carvalho L.P.S."/>
            <person name="Shen B."/>
        </authorList>
    </citation>
    <scope>NUCLEOTIDE SEQUENCE [LARGE SCALE GENOMIC DNA]</scope>
    <source>
        <strain evidence="1 2">NPDC020863</strain>
    </source>
</reference>
<gene>
    <name evidence="1" type="ORF">ACI2L5_19745</name>
</gene>
<keyword evidence="2" id="KW-1185">Reference proteome</keyword>